<feature type="compositionally biased region" description="Acidic residues" evidence="1">
    <location>
        <begin position="251"/>
        <end position="308"/>
    </location>
</feature>
<proteinExistence type="predicted"/>
<dbReference type="OrthoDB" id="3799378at2759"/>
<feature type="region of interest" description="Disordered" evidence="1">
    <location>
        <begin position="1"/>
        <end position="33"/>
    </location>
</feature>
<organism evidence="2 3">
    <name type="scientific">Clohesyomyces aquaticus</name>
    <dbReference type="NCBI Taxonomy" id="1231657"/>
    <lineage>
        <taxon>Eukaryota</taxon>
        <taxon>Fungi</taxon>
        <taxon>Dikarya</taxon>
        <taxon>Ascomycota</taxon>
        <taxon>Pezizomycotina</taxon>
        <taxon>Dothideomycetes</taxon>
        <taxon>Pleosporomycetidae</taxon>
        <taxon>Pleosporales</taxon>
        <taxon>Lindgomycetaceae</taxon>
        <taxon>Clohesyomyces</taxon>
    </lineage>
</organism>
<evidence type="ECO:0000256" key="1">
    <source>
        <dbReference type="SAM" id="MobiDB-lite"/>
    </source>
</evidence>
<accession>A0A1Y1ZR02</accession>
<dbReference type="EMBL" id="MCFA01000048">
    <property type="protein sequence ID" value="ORY12691.1"/>
    <property type="molecule type" value="Genomic_DNA"/>
</dbReference>
<feature type="region of interest" description="Disordered" evidence="1">
    <location>
        <begin position="103"/>
        <end position="145"/>
    </location>
</feature>
<evidence type="ECO:0000313" key="3">
    <source>
        <dbReference type="Proteomes" id="UP000193144"/>
    </source>
</evidence>
<gene>
    <name evidence="2" type="ORF">BCR34DRAFT_586979</name>
</gene>
<sequence>MNNSSQKANKGKRKVKRPDPKNPSTLDAKADVRADVKEKRKAHALKLLEAALNTGSFVIQCSRDITGLLNKYICDYDLPEDHFDLLDADDRCDLYIQATSIGPPKTKFQHGQPTPASSPSSPPVTECDRQSEGTAVQERDEVAEDEDLEIEALEGDEDEPLEPFNVILYPRSGPEVVKAYLCRNEQSYISAEIIKRHRLAADRRVDGKKSIRLTWENSAKDRQGPKTKSTRFWIVDDSKVRNDLAFGTACDEPDEMSDNEGDEEEDHENDDSSQDGSDEEDAEDDKEGDDSETSEAVGDESDYEDAADQDFSSSDGSSYVDVTPPGELIAPSFSHPLIGYINPGSQAVGEALLGMMVAANKGFGSQPCAPLPTTKTGKPQVHKASSTQPSSPPKQKKETQRAKSTRPKPPTPDTEPKAPKKRDADKVGPKKRGSSFASHVSDSKLRKSKKKG</sequence>
<keyword evidence="3" id="KW-1185">Reference proteome</keyword>
<feature type="region of interest" description="Disordered" evidence="1">
    <location>
        <begin position="361"/>
        <end position="452"/>
    </location>
</feature>
<feature type="compositionally biased region" description="Basic and acidic residues" evidence="1">
    <location>
        <begin position="414"/>
        <end position="428"/>
    </location>
</feature>
<feature type="region of interest" description="Disordered" evidence="1">
    <location>
        <begin position="245"/>
        <end position="343"/>
    </location>
</feature>
<name>A0A1Y1ZR02_9PLEO</name>
<evidence type="ECO:0000313" key="2">
    <source>
        <dbReference type="EMBL" id="ORY12691.1"/>
    </source>
</evidence>
<dbReference type="Proteomes" id="UP000193144">
    <property type="component" value="Unassembled WGS sequence"/>
</dbReference>
<comment type="caution">
    <text evidence="2">The sequence shown here is derived from an EMBL/GenBank/DDBJ whole genome shotgun (WGS) entry which is preliminary data.</text>
</comment>
<dbReference type="AlphaFoldDB" id="A0A1Y1ZR02"/>
<protein>
    <submittedName>
        <fullName evidence="2">Uncharacterized protein</fullName>
    </submittedName>
</protein>
<reference evidence="2 3" key="1">
    <citation type="submission" date="2016-07" db="EMBL/GenBank/DDBJ databases">
        <title>Pervasive Adenine N6-methylation of Active Genes in Fungi.</title>
        <authorList>
            <consortium name="DOE Joint Genome Institute"/>
            <person name="Mondo S.J."/>
            <person name="Dannebaum R.O."/>
            <person name="Kuo R.C."/>
            <person name="Labutti K."/>
            <person name="Haridas S."/>
            <person name="Kuo A."/>
            <person name="Salamov A."/>
            <person name="Ahrendt S.R."/>
            <person name="Lipzen A."/>
            <person name="Sullivan W."/>
            <person name="Andreopoulos W.B."/>
            <person name="Clum A."/>
            <person name="Lindquist E."/>
            <person name="Daum C."/>
            <person name="Ramamoorthy G.K."/>
            <person name="Gryganskyi A."/>
            <person name="Culley D."/>
            <person name="Magnuson J.K."/>
            <person name="James T.Y."/>
            <person name="O'Malley M.A."/>
            <person name="Stajich J.E."/>
            <person name="Spatafora J.W."/>
            <person name="Visel A."/>
            <person name="Grigoriev I.V."/>
        </authorList>
    </citation>
    <scope>NUCLEOTIDE SEQUENCE [LARGE SCALE GENOMIC DNA]</scope>
    <source>
        <strain evidence="2 3">CBS 115471</strain>
    </source>
</reference>